<dbReference type="AlphaFoldDB" id="A0A7C9N4R4"/>
<proteinExistence type="predicted"/>
<evidence type="ECO:0000313" key="1">
    <source>
        <dbReference type="EMBL" id="NAS20073.1"/>
    </source>
</evidence>
<name>A0A7C9N4R4_9ACTN</name>
<gene>
    <name evidence="1" type="ORF">GT755_00050</name>
</gene>
<organism evidence="1 2">
    <name type="scientific">Herbidospora solisilvae</name>
    <dbReference type="NCBI Taxonomy" id="2696284"/>
    <lineage>
        <taxon>Bacteria</taxon>
        <taxon>Bacillati</taxon>
        <taxon>Actinomycetota</taxon>
        <taxon>Actinomycetes</taxon>
        <taxon>Streptosporangiales</taxon>
        <taxon>Streptosporangiaceae</taxon>
        <taxon>Herbidospora</taxon>
    </lineage>
</organism>
<evidence type="ECO:0000313" key="2">
    <source>
        <dbReference type="Proteomes" id="UP000479526"/>
    </source>
</evidence>
<reference evidence="1 2" key="1">
    <citation type="submission" date="2020-01" db="EMBL/GenBank/DDBJ databases">
        <title>Herbidospora sp. NEAU-GS84 nov., a novel actinomycete isolated from soil.</title>
        <authorList>
            <person name="Han L."/>
        </authorList>
    </citation>
    <scope>NUCLEOTIDE SEQUENCE [LARGE SCALE GENOMIC DNA]</scope>
    <source>
        <strain evidence="1 2">NEAU-GS84</strain>
    </source>
</reference>
<keyword evidence="2" id="KW-1185">Reference proteome</keyword>
<dbReference type="EMBL" id="WXEW01000001">
    <property type="protein sequence ID" value="NAS20073.1"/>
    <property type="molecule type" value="Genomic_DNA"/>
</dbReference>
<sequence length="154" mass="16631">MTSFEAIFDEPAAQDSDESAHITCTTYRATATRAGKQWIVNVHGLPDGYVVRVQGATWREAESNTITGITDALHVEPPAAVIVHMRPDDDEIVEALEAVTDARAARLHAELAEKEAVRAAAQTLVDKGWTTRDAGGVLRLSAQRISQLAPRTTA</sequence>
<dbReference type="Proteomes" id="UP000479526">
    <property type="component" value="Unassembled WGS sequence"/>
</dbReference>
<comment type="caution">
    <text evidence="1">The sequence shown here is derived from an EMBL/GenBank/DDBJ whole genome shotgun (WGS) entry which is preliminary data.</text>
</comment>
<accession>A0A7C9N4R4</accession>
<dbReference type="RefSeq" id="WP_161477627.1">
    <property type="nucleotide sequence ID" value="NZ_WXEW01000001.1"/>
</dbReference>
<protein>
    <submittedName>
        <fullName evidence="1">Uncharacterized protein</fullName>
    </submittedName>
</protein>